<proteinExistence type="predicted"/>
<sequence>MINIVAYIVHVPKCELVYSHISKYIDQTSMSKYEVHFYEMTDVKK</sequence>
<name>A0A1I6QI16_9BACI</name>
<evidence type="ECO:0000313" key="3">
    <source>
        <dbReference type="Proteomes" id="UP000199139"/>
    </source>
</evidence>
<dbReference type="EMBL" id="FPAI01000004">
    <property type="protein sequence ID" value="SFS52064.1"/>
    <property type="molecule type" value="Genomic_DNA"/>
</dbReference>
<protein>
    <submittedName>
        <fullName evidence="2">Uncharacterized protein</fullName>
    </submittedName>
</protein>
<keyword evidence="4" id="KW-1185">Reference proteome</keyword>
<dbReference type="EMBL" id="BJWJ01000003">
    <property type="protein sequence ID" value="GEM03354.1"/>
    <property type="molecule type" value="Genomic_DNA"/>
</dbReference>
<organism evidence="2 3">
    <name type="scientific">Halolactibacillus miurensis</name>
    <dbReference type="NCBI Taxonomy" id="306541"/>
    <lineage>
        <taxon>Bacteria</taxon>
        <taxon>Bacillati</taxon>
        <taxon>Bacillota</taxon>
        <taxon>Bacilli</taxon>
        <taxon>Bacillales</taxon>
        <taxon>Bacillaceae</taxon>
        <taxon>Halolactibacillus</taxon>
    </lineage>
</organism>
<dbReference type="Proteomes" id="UP000321773">
    <property type="component" value="Unassembled WGS sequence"/>
</dbReference>
<reference evidence="2 3" key="1">
    <citation type="submission" date="2016-10" db="EMBL/GenBank/DDBJ databases">
        <authorList>
            <person name="de Groot N.N."/>
        </authorList>
    </citation>
    <scope>NUCLEOTIDE SEQUENCE [LARGE SCALE GENOMIC DNA]</scope>
    <source>
        <strain evidence="2 3">DSM 17074</strain>
    </source>
</reference>
<evidence type="ECO:0000313" key="1">
    <source>
        <dbReference type="EMBL" id="GEM03354.1"/>
    </source>
</evidence>
<evidence type="ECO:0000313" key="2">
    <source>
        <dbReference type="EMBL" id="SFS52064.1"/>
    </source>
</evidence>
<evidence type="ECO:0000313" key="4">
    <source>
        <dbReference type="Proteomes" id="UP000321773"/>
    </source>
</evidence>
<reference evidence="1 4" key="2">
    <citation type="submission" date="2019-07" db="EMBL/GenBank/DDBJ databases">
        <title>Whole genome shotgun sequence of Halolactibacillus miurensis NBRC 100873.</title>
        <authorList>
            <person name="Hosoyama A."/>
            <person name="Uohara A."/>
            <person name="Ohji S."/>
            <person name="Ichikawa N."/>
        </authorList>
    </citation>
    <scope>NUCLEOTIDE SEQUENCE [LARGE SCALE GENOMIC DNA]</scope>
    <source>
        <strain evidence="1 4">NBRC 100873</strain>
    </source>
</reference>
<dbReference type="AlphaFoldDB" id="A0A1I6QI16"/>
<accession>A0A1I6QI16</accession>
<gene>
    <name evidence="1" type="ORF">HMI01_03420</name>
    <name evidence="2" type="ORF">SAMN05421668_104167</name>
</gene>
<dbReference type="Proteomes" id="UP000199139">
    <property type="component" value="Unassembled WGS sequence"/>
</dbReference>